<keyword evidence="3" id="KW-1185">Reference proteome</keyword>
<dbReference type="EMBL" id="BAAATE010000054">
    <property type="protein sequence ID" value="GAA2699064.1"/>
    <property type="molecule type" value="Genomic_DNA"/>
</dbReference>
<feature type="region of interest" description="Disordered" evidence="1">
    <location>
        <begin position="1"/>
        <end position="33"/>
    </location>
</feature>
<dbReference type="InterPro" id="IPR011990">
    <property type="entry name" value="TPR-like_helical_dom_sf"/>
</dbReference>
<dbReference type="Pfam" id="PF13374">
    <property type="entry name" value="TPR_10"/>
    <property type="match status" value="3"/>
</dbReference>
<evidence type="ECO:0000313" key="2">
    <source>
        <dbReference type="EMBL" id="GAA2699064.1"/>
    </source>
</evidence>
<feature type="compositionally biased region" description="Basic and acidic residues" evidence="1">
    <location>
        <begin position="12"/>
        <end position="31"/>
    </location>
</feature>
<gene>
    <name evidence="2" type="ORF">GCM10010412_095290</name>
</gene>
<accession>A0ABN3TFC8</accession>
<evidence type="ECO:0008006" key="4">
    <source>
        <dbReference type="Google" id="ProtNLM"/>
    </source>
</evidence>
<dbReference type="InterPro" id="IPR053137">
    <property type="entry name" value="NLR-like"/>
</dbReference>
<comment type="caution">
    <text evidence="2">The sequence shown here is derived from an EMBL/GenBank/DDBJ whole genome shotgun (WGS) entry which is preliminary data.</text>
</comment>
<proteinExistence type="predicted"/>
<protein>
    <recommendedName>
        <fullName evidence="4">Tetratricopeptide repeat protein</fullName>
    </recommendedName>
</protein>
<evidence type="ECO:0000313" key="3">
    <source>
        <dbReference type="Proteomes" id="UP001501666"/>
    </source>
</evidence>
<reference evidence="2 3" key="1">
    <citation type="journal article" date="2019" name="Int. J. Syst. Evol. Microbiol.">
        <title>The Global Catalogue of Microorganisms (GCM) 10K type strain sequencing project: providing services to taxonomists for standard genome sequencing and annotation.</title>
        <authorList>
            <consortium name="The Broad Institute Genomics Platform"/>
            <consortium name="The Broad Institute Genome Sequencing Center for Infectious Disease"/>
            <person name="Wu L."/>
            <person name="Ma J."/>
        </authorList>
    </citation>
    <scope>NUCLEOTIDE SEQUENCE [LARGE SCALE GENOMIC DNA]</scope>
    <source>
        <strain evidence="2 3">JCM 6835</strain>
    </source>
</reference>
<sequence length="113" mass="12473">MSSQGHLGAARELSEEVLRRRRRTLGDDHPRTLMSMNNLATTLRDLGELGAARELHGEALRRRRRTLGDDHPDTLQSMHNLAVTLADLGELGAAKSARKRIGAARPAWRSTGD</sequence>
<dbReference type="SUPFAM" id="SSF48452">
    <property type="entry name" value="TPR-like"/>
    <property type="match status" value="1"/>
</dbReference>
<organism evidence="2 3">
    <name type="scientific">Nonomuraea recticatena</name>
    <dbReference type="NCBI Taxonomy" id="46178"/>
    <lineage>
        <taxon>Bacteria</taxon>
        <taxon>Bacillati</taxon>
        <taxon>Actinomycetota</taxon>
        <taxon>Actinomycetes</taxon>
        <taxon>Streptosporangiales</taxon>
        <taxon>Streptosporangiaceae</taxon>
        <taxon>Nonomuraea</taxon>
    </lineage>
</organism>
<dbReference type="PANTHER" id="PTHR46082:SF6">
    <property type="entry name" value="AAA+ ATPASE DOMAIN-CONTAINING PROTEIN-RELATED"/>
    <property type="match status" value="1"/>
</dbReference>
<dbReference type="Proteomes" id="UP001501666">
    <property type="component" value="Unassembled WGS sequence"/>
</dbReference>
<dbReference type="PANTHER" id="PTHR46082">
    <property type="entry name" value="ATP/GTP-BINDING PROTEIN-RELATED"/>
    <property type="match status" value="1"/>
</dbReference>
<dbReference type="Gene3D" id="1.25.40.10">
    <property type="entry name" value="Tetratricopeptide repeat domain"/>
    <property type="match status" value="1"/>
</dbReference>
<name>A0ABN3TFC8_9ACTN</name>
<evidence type="ECO:0000256" key="1">
    <source>
        <dbReference type="SAM" id="MobiDB-lite"/>
    </source>
</evidence>